<gene>
    <name evidence="4" type="ORF">E6K76_02685</name>
</gene>
<accession>A0A538T9E5</accession>
<dbReference type="InterPro" id="IPR007730">
    <property type="entry name" value="SPOR-like_dom"/>
</dbReference>
<feature type="region of interest" description="Disordered" evidence="1">
    <location>
        <begin position="35"/>
        <end position="135"/>
    </location>
</feature>
<keyword evidence="2" id="KW-0732">Signal</keyword>
<feature type="signal peptide" evidence="2">
    <location>
        <begin position="1"/>
        <end position="30"/>
    </location>
</feature>
<dbReference type="Pfam" id="PF05036">
    <property type="entry name" value="SPOR"/>
    <property type="match status" value="1"/>
</dbReference>
<dbReference type="Proteomes" id="UP000316852">
    <property type="component" value="Unassembled WGS sequence"/>
</dbReference>
<evidence type="ECO:0000313" key="5">
    <source>
        <dbReference type="Proteomes" id="UP000316852"/>
    </source>
</evidence>
<dbReference type="PROSITE" id="PS51724">
    <property type="entry name" value="SPOR"/>
    <property type="match status" value="1"/>
</dbReference>
<proteinExistence type="predicted"/>
<dbReference type="SUPFAM" id="SSF110997">
    <property type="entry name" value="Sporulation related repeat"/>
    <property type="match status" value="1"/>
</dbReference>
<dbReference type="GO" id="GO:0042834">
    <property type="term" value="F:peptidoglycan binding"/>
    <property type="evidence" value="ECO:0007669"/>
    <property type="project" value="InterPro"/>
</dbReference>
<dbReference type="InterPro" id="IPR036680">
    <property type="entry name" value="SPOR-like_sf"/>
</dbReference>
<reference evidence="4 5" key="1">
    <citation type="journal article" date="2019" name="Nat. Microbiol.">
        <title>Mediterranean grassland soil C-N compound turnover is dependent on rainfall and depth, and is mediated by genomically divergent microorganisms.</title>
        <authorList>
            <person name="Diamond S."/>
            <person name="Andeer P.F."/>
            <person name="Li Z."/>
            <person name="Crits-Christoph A."/>
            <person name="Burstein D."/>
            <person name="Anantharaman K."/>
            <person name="Lane K.R."/>
            <person name="Thomas B.C."/>
            <person name="Pan C."/>
            <person name="Northen T.R."/>
            <person name="Banfield J.F."/>
        </authorList>
    </citation>
    <scope>NUCLEOTIDE SEQUENCE [LARGE SCALE GENOMIC DNA]</scope>
    <source>
        <strain evidence="4">WS_6</strain>
    </source>
</reference>
<evidence type="ECO:0000259" key="3">
    <source>
        <dbReference type="PROSITE" id="PS51724"/>
    </source>
</evidence>
<feature type="compositionally biased region" description="Low complexity" evidence="1">
    <location>
        <begin position="121"/>
        <end position="135"/>
    </location>
</feature>
<dbReference type="Gene3D" id="3.30.70.1070">
    <property type="entry name" value="Sporulation related repeat"/>
    <property type="match status" value="1"/>
</dbReference>
<name>A0A538T9E5_UNCEI</name>
<sequence length="225" mass="23622">MAISSVPRKRPRPRAALLLPAALAFAFAAAAGCARLAPRPPEPPAPRRTVTAAGVGAQAPSAGSTVSGPPTGSEVPTPYPAEQSPGRDPSEEITPEELAAISEPVSPPGGVSPRVKAKTPAAGSGRGSQAGSARAEAVRPGSSFLWRVQVFVTQDRALADRKAREAVERLQARAHVAHEAPYYKVRLGDYASEEEAQPLRLKALFSGYPGAFRVRCYSDTTYQTD</sequence>
<protein>
    <submittedName>
        <fullName evidence="4">SPOR domain-containing protein</fullName>
    </submittedName>
</protein>
<dbReference type="EMBL" id="VBOW01000016">
    <property type="protein sequence ID" value="TMQ60249.1"/>
    <property type="molecule type" value="Genomic_DNA"/>
</dbReference>
<comment type="caution">
    <text evidence="4">The sequence shown here is derived from an EMBL/GenBank/DDBJ whole genome shotgun (WGS) entry which is preliminary data.</text>
</comment>
<evidence type="ECO:0000313" key="4">
    <source>
        <dbReference type="EMBL" id="TMQ60249.1"/>
    </source>
</evidence>
<feature type="domain" description="SPOR" evidence="3">
    <location>
        <begin position="140"/>
        <end position="216"/>
    </location>
</feature>
<feature type="chain" id="PRO_5022144527" evidence="2">
    <location>
        <begin position="31"/>
        <end position="225"/>
    </location>
</feature>
<evidence type="ECO:0000256" key="1">
    <source>
        <dbReference type="SAM" id="MobiDB-lite"/>
    </source>
</evidence>
<organism evidence="4 5">
    <name type="scientific">Eiseniibacteriota bacterium</name>
    <dbReference type="NCBI Taxonomy" id="2212470"/>
    <lineage>
        <taxon>Bacteria</taxon>
        <taxon>Candidatus Eiseniibacteriota</taxon>
    </lineage>
</organism>
<evidence type="ECO:0000256" key="2">
    <source>
        <dbReference type="SAM" id="SignalP"/>
    </source>
</evidence>
<dbReference type="AlphaFoldDB" id="A0A538T9E5"/>
<feature type="compositionally biased region" description="Polar residues" evidence="1">
    <location>
        <begin position="61"/>
        <end position="70"/>
    </location>
</feature>